<dbReference type="AlphaFoldDB" id="A0AAD1XBX8"/>
<evidence type="ECO:0000256" key="1">
    <source>
        <dbReference type="ARBA" id="ARBA00022017"/>
    </source>
</evidence>
<dbReference type="Pfam" id="PF13920">
    <property type="entry name" value="zf-C3HC4_3"/>
    <property type="match status" value="1"/>
</dbReference>
<dbReference type="InterPro" id="IPR001841">
    <property type="entry name" value="Znf_RING"/>
</dbReference>
<dbReference type="PANTHER" id="PTHR12109:SF3">
    <property type="entry name" value="RING FINGER PROTEIN 141"/>
    <property type="match status" value="1"/>
</dbReference>
<dbReference type="InterPro" id="IPR013083">
    <property type="entry name" value="Znf_RING/FYVE/PHD"/>
</dbReference>
<dbReference type="GO" id="GO:0008270">
    <property type="term" value="F:zinc ion binding"/>
    <property type="evidence" value="ECO:0007669"/>
    <property type="project" value="UniProtKB-KW"/>
</dbReference>
<evidence type="ECO:0000256" key="5">
    <source>
        <dbReference type="PROSITE-ProRule" id="PRU00175"/>
    </source>
</evidence>
<sequence length="234" mass="27108">MGNQTSDKMKARVRGQQDVVEDVRKVNENVLPSSGLTITATCNLTDKAQMFFWRLKNKVTINLTLNFEKPKEEAKGIPALNLGLDSEDFTIVKSLSLVQFYEIAEELIIALKYFKLRQKESEMIQRLTDLEEFNQEIDKHCVICLENPNDIVLACTHAYCDKCIKEWRMYHRSCPLCRHSIYQGSPGSPDERLADHNKYEIINIEEELEAEAQNDKIMQEKLAKCIDYLRNEIS</sequence>
<dbReference type="Gene3D" id="3.30.40.10">
    <property type="entry name" value="Zinc/RING finger domain, C3HC4 (zinc finger)"/>
    <property type="match status" value="1"/>
</dbReference>
<dbReference type="Proteomes" id="UP001295684">
    <property type="component" value="Unassembled WGS sequence"/>
</dbReference>
<dbReference type="SUPFAM" id="SSF57850">
    <property type="entry name" value="RING/U-box"/>
    <property type="match status" value="1"/>
</dbReference>
<dbReference type="PROSITE" id="PS50089">
    <property type="entry name" value="ZF_RING_2"/>
    <property type="match status" value="1"/>
</dbReference>
<keyword evidence="2" id="KW-0479">Metal-binding</keyword>
<evidence type="ECO:0000313" key="8">
    <source>
        <dbReference type="Proteomes" id="UP001295684"/>
    </source>
</evidence>
<evidence type="ECO:0000313" key="7">
    <source>
        <dbReference type="EMBL" id="CAI2366223.1"/>
    </source>
</evidence>
<evidence type="ECO:0000256" key="2">
    <source>
        <dbReference type="ARBA" id="ARBA00022723"/>
    </source>
</evidence>
<keyword evidence="3 5" id="KW-0863">Zinc-finger</keyword>
<feature type="domain" description="RING-type" evidence="6">
    <location>
        <begin position="141"/>
        <end position="178"/>
    </location>
</feature>
<comment type="caution">
    <text evidence="7">The sequence shown here is derived from an EMBL/GenBank/DDBJ whole genome shotgun (WGS) entry which is preliminary data.</text>
</comment>
<evidence type="ECO:0000256" key="3">
    <source>
        <dbReference type="ARBA" id="ARBA00022771"/>
    </source>
</evidence>
<gene>
    <name evidence="7" type="ORF">ECRASSUSDP1_LOCUS7495</name>
</gene>
<keyword evidence="4" id="KW-0862">Zinc</keyword>
<accession>A0AAD1XBX8</accession>
<evidence type="ECO:0000256" key="4">
    <source>
        <dbReference type="ARBA" id="ARBA00022833"/>
    </source>
</evidence>
<name>A0AAD1XBX8_EUPCR</name>
<dbReference type="InterPro" id="IPR017907">
    <property type="entry name" value="Znf_RING_CS"/>
</dbReference>
<dbReference type="PANTHER" id="PTHR12109">
    <property type="entry name" value="RING FINGER PROTEIN 141-RELATED"/>
    <property type="match status" value="1"/>
</dbReference>
<organism evidence="7 8">
    <name type="scientific">Euplotes crassus</name>
    <dbReference type="NCBI Taxonomy" id="5936"/>
    <lineage>
        <taxon>Eukaryota</taxon>
        <taxon>Sar</taxon>
        <taxon>Alveolata</taxon>
        <taxon>Ciliophora</taxon>
        <taxon>Intramacronucleata</taxon>
        <taxon>Spirotrichea</taxon>
        <taxon>Hypotrichia</taxon>
        <taxon>Euplotida</taxon>
        <taxon>Euplotidae</taxon>
        <taxon>Moneuplotes</taxon>
    </lineage>
</organism>
<dbReference type="InterPro" id="IPR047126">
    <property type="entry name" value="RNF141-like"/>
</dbReference>
<dbReference type="SMART" id="SM00184">
    <property type="entry name" value="RING"/>
    <property type="match status" value="1"/>
</dbReference>
<proteinExistence type="predicted"/>
<dbReference type="InterPro" id="IPR043400">
    <property type="entry name" value="RING-HC_RNF141"/>
</dbReference>
<dbReference type="CDD" id="cd16545">
    <property type="entry name" value="RING-HC_RNF141"/>
    <property type="match status" value="1"/>
</dbReference>
<dbReference type="GO" id="GO:0004842">
    <property type="term" value="F:ubiquitin-protein transferase activity"/>
    <property type="evidence" value="ECO:0007669"/>
    <property type="project" value="TreeGrafter"/>
</dbReference>
<evidence type="ECO:0000259" key="6">
    <source>
        <dbReference type="PROSITE" id="PS50089"/>
    </source>
</evidence>
<reference evidence="7" key="1">
    <citation type="submission" date="2023-07" db="EMBL/GenBank/DDBJ databases">
        <authorList>
            <consortium name="AG Swart"/>
            <person name="Singh M."/>
            <person name="Singh A."/>
            <person name="Seah K."/>
            <person name="Emmerich C."/>
        </authorList>
    </citation>
    <scope>NUCLEOTIDE SEQUENCE</scope>
    <source>
        <strain evidence="7">DP1</strain>
    </source>
</reference>
<protein>
    <recommendedName>
        <fullName evidence="1">RING finger protein 141</fullName>
    </recommendedName>
</protein>
<dbReference type="GO" id="GO:0051865">
    <property type="term" value="P:protein autoubiquitination"/>
    <property type="evidence" value="ECO:0007669"/>
    <property type="project" value="TreeGrafter"/>
</dbReference>
<dbReference type="PROSITE" id="PS00518">
    <property type="entry name" value="ZF_RING_1"/>
    <property type="match status" value="1"/>
</dbReference>
<keyword evidence="8" id="KW-1185">Reference proteome</keyword>
<dbReference type="EMBL" id="CAMPGE010007304">
    <property type="protein sequence ID" value="CAI2366223.1"/>
    <property type="molecule type" value="Genomic_DNA"/>
</dbReference>